<dbReference type="CDD" id="cd23767">
    <property type="entry name" value="IQCD"/>
    <property type="match status" value="2"/>
</dbReference>
<dbReference type="Proteomes" id="UP000006591">
    <property type="component" value="Chromosome 7"/>
</dbReference>
<dbReference type="SUPFAM" id="SSF48403">
    <property type="entry name" value="Ankyrin repeat"/>
    <property type="match status" value="1"/>
</dbReference>
<keyword evidence="8" id="KW-0238">DNA-binding</keyword>
<dbReference type="Pfam" id="PF03859">
    <property type="entry name" value="CG-1"/>
    <property type="match status" value="1"/>
</dbReference>
<keyword evidence="15" id="KW-1185">Reference proteome</keyword>
<dbReference type="InterPro" id="IPR014756">
    <property type="entry name" value="Ig_E-set"/>
</dbReference>
<evidence type="ECO:0000256" key="2">
    <source>
        <dbReference type="ARBA" id="ARBA00008267"/>
    </source>
</evidence>
<dbReference type="FunFam" id="1.20.5.190:FF:000003">
    <property type="entry name" value="Calmodulin-binding transcription activator 2"/>
    <property type="match status" value="1"/>
</dbReference>
<organism evidence="14">
    <name type="scientific">Oryza nivara</name>
    <name type="common">Indian wild rice</name>
    <name type="synonym">Oryza sativa f. spontanea</name>
    <dbReference type="NCBI Taxonomy" id="4536"/>
    <lineage>
        <taxon>Eukaryota</taxon>
        <taxon>Viridiplantae</taxon>
        <taxon>Streptophyta</taxon>
        <taxon>Embryophyta</taxon>
        <taxon>Tracheophyta</taxon>
        <taxon>Spermatophyta</taxon>
        <taxon>Magnoliopsida</taxon>
        <taxon>Liliopsida</taxon>
        <taxon>Poales</taxon>
        <taxon>Poaceae</taxon>
        <taxon>BOP clade</taxon>
        <taxon>Oryzoideae</taxon>
        <taxon>Oryzeae</taxon>
        <taxon>Oryzinae</taxon>
        <taxon>Oryza</taxon>
    </lineage>
</organism>
<comment type="similarity">
    <text evidence="2">Belongs to the CAMTA family.</text>
</comment>
<reference evidence="14" key="2">
    <citation type="submission" date="2018-04" db="EMBL/GenBank/DDBJ databases">
        <title>OnivRS2 (Oryza nivara Reference Sequence Version 2).</title>
        <authorList>
            <person name="Zhang J."/>
            <person name="Kudrna D."/>
            <person name="Lee S."/>
            <person name="Talag J."/>
            <person name="Rajasekar S."/>
            <person name="Welchert J."/>
            <person name="Hsing Y.-I."/>
            <person name="Wing R.A."/>
        </authorList>
    </citation>
    <scope>NUCLEOTIDE SEQUENCE [LARGE SCALE GENOMIC DNA]</scope>
    <source>
        <strain evidence="14">SL10</strain>
    </source>
</reference>
<keyword evidence="3" id="KW-0677">Repeat</keyword>
<evidence type="ECO:0000256" key="5">
    <source>
        <dbReference type="ARBA" id="ARBA00022860"/>
    </source>
</evidence>
<evidence type="ECO:0000256" key="12">
    <source>
        <dbReference type="PROSITE-ProRule" id="PRU00023"/>
    </source>
</evidence>
<evidence type="ECO:0000256" key="10">
    <source>
        <dbReference type="ARBA" id="ARBA00023163"/>
    </source>
</evidence>
<dbReference type="SUPFAM" id="SSF52540">
    <property type="entry name" value="P-loop containing nucleoside triphosphate hydrolases"/>
    <property type="match status" value="1"/>
</dbReference>
<keyword evidence="11" id="KW-0539">Nucleus</keyword>
<evidence type="ECO:0000256" key="4">
    <source>
        <dbReference type="ARBA" id="ARBA00022837"/>
    </source>
</evidence>
<evidence type="ECO:0000313" key="14">
    <source>
        <dbReference type="EnsemblPlants" id="ONIVA07G13300.1"/>
    </source>
</evidence>
<dbReference type="PROSITE" id="PS50096">
    <property type="entry name" value="IQ"/>
    <property type="match status" value="4"/>
</dbReference>
<evidence type="ECO:0000256" key="9">
    <source>
        <dbReference type="ARBA" id="ARBA00023159"/>
    </source>
</evidence>
<protein>
    <recommendedName>
        <fullName evidence="13">CG-1 domain-containing protein</fullName>
    </recommendedName>
</protein>
<evidence type="ECO:0000256" key="1">
    <source>
        <dbReference type="ARBA" id="ARBA00004123"/>
    </source>
</evidence>
<dbReference type="Pfam" id="PF00612">
    <property type="entry name" value="IQ"/>
    <property type="match status" value="3"/>
</dbReference>
<keyword evidence="9" id="KW-0010">Activator</keyword>
<dbReference type="GO" id="GO:0045893">
    <property type="term" value="P:positive regulation of DNA-templated transcription"/>
    <property type="evidence" value="ECO:0007669"/>
    <property type="project" value="EnsemblPlants"/>
</dbReference>
<dbReference type="OMA" id="LKHQGDQ"/>
<evidence type="ECO:0000256" key="11">
    <source>
        <dbReference type="ARBA" id="ARBA00023242"/>
    </source>
</evidence>
<accession>A0A0E0I0Z0</accession>
<dbReference type="InterPro" id="IPR002110">
    <property type="entry name" value="Ankyrin_rpt"/>
</dbReference>
<evidence type="ECO:0000313" key="15">
    <source>
        <dbReference type="Proteomes" id="UP000006591"/>
    </source>
</evidence>
<dbReference type="SMART" id="SM01076">
    <property type="entry name" value="CG-1"/>
    <property type="match status" value="1"/>
</dbReference>
<evidence type="ECO:0000256" key="8">
    <source>
        <dbReference type="ARBA" id="ARBA00023125"/>
    </source>
</evidence>
<dbReference type="Gramene" id="ONIVA07G13300.1">
    <property type="protein sequence ID" value="ONIVA07G13300.1"/>
    <property type="gene ID" value="ONIVA07G13300"/>
</dbReference>
<dbReference type="SMART" id="SM00015">
    <property type="entry name" value="IQ"/>
    <property type="match status" value="3"/>
</dbReference>
<feature type="repeat" description="ANK" evidence="12">
    <location>
        <begin position="673"/>
        <end position="705"/>
    </location>
</feature>
<dbReference type="eggNOG" id="KOG0520">
    <property type="taxonomic scope" value="Eukaryota"/>
</dbReference>
<dbReference type="PROSITE" id="PS51437">
    <property type="entry name" value="CG_1"/>
    <property type="match status" value="1"/>
</dbReference>
<keyword evidence="7 12" id="KW-0040">ANK repeat</keyword>
<dbReference type="FunFam" id="2.60.40.10:FF:002335">
    <property type="entry name" value="Calmodulin-binding transcription activator CBT"/>
    <property type="match status" value="1"/>
</dbReference>
<dbReference type="PANTHER" id="PTHR23335">
    <property type="entry name" value="CALMODULIN-BINDING TRANSCRIPTION ACTIVATOR CAMTA"/>
    <property type="match status" value="1"/>
</dbReference>
<dbReference type="SUPFAM" id="SSF81296">
    <property type="entry name" value="E set domains"/>
    <property type="match status" value="1"/>
</dbReference>
<dbReference type="GO" id="GO:0006357">
    <property type="term" value="P:regulation of transcription by RNA polymerase II"/>
    <property type="evidence" value="ECO:0007669"/>
    <property type="project" value="TreeGrafter"/>
</dbReference>
<comment type="subcellular location">
    <subcellularLocation>
        <location evidence="1">Nucleus</location>
    </subcellularLocation>
</comment>
<keyword evidence="10" id="KW-0804">Transcription</keyword>
<dbReference type="InterPro" id="IPR013783">
    <property type="entry name" value="Ig-like_fold"/>
</dbReference>
<evidence type="ECO:0000256" key="6">
    <source>
        <dbReference type="ARBA" id="ARBA00023015"/>
    </source>
</evidence>
<dbReference type="EnsemblPlants" id="ONIVA07G13300.1">
    <property type="protein sequence ID" value="ONIVA07G13300.1"/>
    <property type="gene ID" value="ONIVA07G13300"/>
</dbReference>
<dbReference type="GO" id="GO:0043565">
    <property type="term" value="F:sequence-specific DNA binding"/>
    <property type="evidence" value="ECO:0007669"/>
    <property type="project" value="EnsemblPlants"/>
</dbReference>
<dbReference type="PROSITE" id="PS50088">
    <property type="entry name" value="ANK_REPEAT"/>
    <property type="match status" value="1"/>
</dbReference>
<evidence type="ECO:0000256" key="7">
    <source>
        <dbReference type="ARBA" id="ARBA00023043"/>
    </source>
</evidence>
<proteinExistence type="inferred from homology"/>
<dbReference type="Gene3D" id="2.60.40.10">
    <property type="entry name" value="Immunoglobulins"/>
    <property type="match status" value="1"/>
</dbReference>
<dbReference type="Gene3D" id="1.25.40.20">
    <property type="entry name" value="Ankyrin repeat-containing domain"/>
    <property type="match status" value="1"/>
</dbReference>
<dbReference type="PROSITE" id="PS50297">
    <property type="entry name" value="ANK_REP_REGION"/>
    <property type="match status" value="1"/>
</dbReference>
<dbReference type="Gene3D" id="1.20.5.190">
    <property type="match status" value="1"/>
</dbReference>
<dbReference type="HOGENOM" id="CLU_005708_1_0_1"/>
<keyword evidence="6" id="KW-0805">Transcription regulation</keyword>
<reference evidence="14" key="1">
    <citation type="submission" date="2015-04" db="UniProtKB">
        <authorList>
            <consortium name="EnsemblPlants"/>
        </authorList>
    </citation>
    <scope>IDENTIFICATION</scope>
    <source>
        <strain evidence="14">SL10</strain>
    </source>
</reference>
<dbReference type="InterPro" id="IPR027417">
    <property type="entry name" value="P-loop_NTPase"/>
</dbReference>
<dbReference type="InterPro" id="IPR000048">
    <property type="entry name" value="IQ_motif_EF-hand-BS"/>
</dbReference>
<dbReference type="InterPro" id="IPR005559">
    <property type="entry name" value="CG-1_dom"/>
</dbReference>
<dbReference type="GO" id="GO:0005516">
    <property type="term" value="F:calmodulin binding"/>
    <property type="evidence" value="ECO:0007669"/>
    <property type="project" value="UniProtKB-KW"/>
</dbReference>
<dbReference type="GO" id="GO:0005634">
    <property type="term" value="C:nucleus"/>
    <property type="evidence" value="ECO:0007669"/>
    <property type="project" value="UniProtKB-SubCell"/>
</dbReference>
<dbReference type="AlphaFoldDB" id="A0A0E0I0Z0"/>
<evidence type="ECO:0000259" key="13">
    <source>
        <dbReference type="PROSITE" id="PS51437"/>
    </source>
</evidence>
<keyword evidence="5" id="KW-0112">Calmodulin-binding</keyword>
<dbReference type="GO" id="GO:0003712">
    <property type="term" value="F:transcription coregulator activity"/>
    <property type="evidence" value="ECO:0007669"/>
    <property type="project" value="TreeGrafter"/>
</dbReference>
<dbReference type="InterPro" id="IPR036770">
    <property type="entry name" value="Ankyrin_rpt-contain_sf"/>
</dbReference>
<dbReference type="GO" id="GO:0003690">
    <property type="term" value="F:double-stranded DNA binding"/>
    <property type="evidence" value="ECO:0007669"/>
    <property type="project" value="TreeGrafter"/>
</dbReference>
<dbReference type="FunFam" id="1.25.40.20:FF:000150">
    <property type="entry name" value="calmodulin-binding transcription activator 5"/>
    <property type="match status" value="1"/>
</dbReference>
<dbReference type="STRING" id="4536.A0A0E0I0Z0"/>
<name>A0A0E0I0Z0_ORYNI</name>
<dbReference type="Pfam" id="PF12796">
    <property type="entry name" value="Ank_2"/>
    <property type="match status" value="1"/>
</dbReference>
<evidence type="ECO:0000256" key="3">
    <source>
        <dbReference type="ARBA" id="ARBA00022737"/>
    </source>
</evidence>
<dbReference type="PANTHER" id="PTHR23335:SF3">
    <property type="entry name" value="CALMODULIN-BINDING TRANSCRIPTION ACTIVATOR 5"/>
    <property type="match status" value="1"/>
</dbReference>
<keyword evidence="4" id="KW-0106">Calcium</keyword>
<sequence length="994" mass="110661">MEQLKDLLHRSADAAKYAATQPPPTPPLTGVSHNILTLLSPLHLQSSSLSSSARAAAAEAEAAAMAGAGGWDPLVGSEIHGFLTYPDLNYEKLVAEAAARWFRPNEIYAILANHARFKIHAQPVDKPVSGTVVLYDRKVVRNFRKDGHNWKKKKDGRTVQEAHEKLKIGNEERVHVYYARGEDDPNFFRRCYWLLDKDLERIVLVHYRQTAEENAMAPPNPEPEVADVPTVNLIHYTSPLTSADSTSGHTELSLPEEINSHGGISASSETGNHDSSLEEFWANLLESSIKNDPKVVTSACGGSFVSSQQINNGPKNSGNIVNTSMASNAIPALNVVSETYATNHGLNQVNANHFGALKHQGDQTQSLLASDVDSQSDQFISSSVKSPMDGNTSIPNEVPARQNSLGLWKYLDDDSPGLGDNPSSVPQSFCPVTNERLLEINEISPEWAYSTETTKVVVIGNFYEQYKHLAGSAMFGVFGDQCVAGDIVQTGVYRFMVGPHTPGKVDFYLTLDGKTPISEICSFTYHVMHGSSLEARLPPSEDDYKRTNLQMQMRLARLLFATNKKKIAPKLLVEGTKVANLMSALPEKEWMDLWNILSDPEGTYVPVTESLLELVLRNRLQEWLVEMVMEGHKSTGRDDLGQGAIHLCSFLGYTWAIRLFSLSGFSLDFRDSSGWTALHWAAYHGRERMVATLLSAGANPSLVTDPTPESPAGLTAADLAARQGYDGLAAYLAEKGLTAHFEAMSLSKDTEQSPSKTRLTKLQSEKFEHLSEQELCLKESLAAYRNAADAASNIQAALRERTLKLQTKAIQLANPEIEASEIVAAMKIQHAFRNYNRKKAMRAAARIQSHFRTWKMRRNFINMRRQVIRIQAAYRGHQVRRQYRKVIWSVGIVEKAILRWRKKRKGLRGIASGMPVVMTVDAEAEPASTAEEDFFQAGRQQAEDRFNRSVVRVQALFRSYKAQQEYRRMKIAHEEAKDHNNNHCTTINVRNGFD</sequence>
<dbReference type="SMART" id="SM00248">
    <property type="entry name" value="ANK"/>
    <property type="match status" value="2"/>
</dbReference>
<feature type="domain" description="CG-1" evidence="13">
    <location>
        <begin position="90"/>
        <end position="216"/>
    </location>
</feature>